<protein>
    <recommendedName>
        <fullName evidence="3">Serine protease</fullName>
    </recommendedName>
</protein>
<dbReference type="EMBL" id="JAZDRO010000002">
    <property type="protein sequence ID" value="MEE2566145.1"/>
    <property type="molecule type" value="Genomic_DNA"/>
</dbReference>
<dbReference type="SUPFAM" id="SSF50494">
    <property type="entry name" value="Trypsin-like serine proteases"/>
    <property type="match status" value="1"/>
</dbReference>
<gene>
    <name evidence="1" type="ORF">V0U35_05580</name>
</gene>
<evidence type="ECO:0000313" key="1">
    <source>
        <dbReference type="EMBL" id="MEE2566145.1"/>
    </source>
</evidence>
<reference evidence="1 2" key="1">
    <citation type="submission" date="2024-01" db="EMBL/GenBank/DDBJ databases">
        <title>Hyphobacterium bacterium isolated from marine sediment.</title>
        <authorList>
            <person name="Zhao S."/>
        </authorList>
    </citation>
    <scope>NUCLEOTIDE SEQUENCE [LARGE SCALE GENOMIC DNA]</scope>
    <source>
        <strain evidence="1 2">Y60-23</strain>
    </source>
</reference>
<dbReference type="RefSeq" id="WP_330195686.1">
    <property type="nucleotide sequence ID" value="NZ_JAZDRO010000002.1"/>
</dbReference>
<sequence>MKYINLIGVVTLAILNYSPASARASDIRPISEAHVEAASPGVVRIVCRQAGSDVLQVSRGGIIQTADTRRGEVILTTSHGLRDVSGTALEECWLYAPGGHRVDITSLTMPDRITEPGDDWAIIVTEEPFAPATVRLAPGRLSDLAQRDVPVAMLGPAARDRFCRLSHGVLNSDRIADLFTHDCRSRHGLSGTPLAVDTGDRLVIVALNIGRVLTLGSDIDSQGLALGLGGELGLTLEQAIGSVTNSRAGD</sequence>
<comment type="caution">
    <text evidence="1">The sequence shown here is derived from an EMBL/GenBank/DDBJ whole genome shotgun (WGS) entry which is preliminary data.</text>
</comment>
<accession>A0ABU7LYQ7</accession>
<evidence type="ECO:0008006" key="3">
    <source>
        <dbReference type="Google" id="ProtNLM"/>
    </source>
</evidence>
<dbReference type="InterPro" id="IPR009003">
    <property type="entry name" value="Peptidase_S1_PA"/>
</dbReference>
<dbReference type="Proteomes" id="UP001310692">
    <property type="component" value="Unassembled WGS sequence"/>
</dbReference>
<proteinExistence type="predicted"/>
<organism evidence="1 2">
    <name type="scientific">Hyphobacterium marinum</name>
    <dbReference type="NCBI Taxonomy" id="3116574"/>
    <lineage>
        <taxon>Bacteria</taxon>
        <taxon>Pseudomonadati</taxon>
        <taxon>Pseudomonadota</taxon>
        <taxon>Alphaproteobacteria</taxon>
        <taxon>Maricaulales</taxon>
        <taxon>Maricaulaceae</taxon>
        <taxon>Hyphobacterium</taxon>
    </lineage>
</organism>
<evidence type="ECO:0000313" key="2">
    <source>
        <dbReference type="Proteomes" id="UP001310692"/>
    </source>
</evidence>
<keyword evidence="2" id="KW-1185">Reference proteome</keyword>
<name>A0ABU7LYQ7_9PROT</name>